<accession>A0A7T2S633</accession>
<organism evidence="1 2">
    <name type="scientific">Delftia acidovorans</name>
    <name type="common">Pseudomonas acidovorans</name>
    <name type="synonym">Comamonas acidovorans</name>
    <dbReference type="NCBI Taxonomy" id="80866"/>
    <lineage>
        <taxon>Bacteria</taxon>
        <taxon>Pseudomonadati</taxon>
        <taxon>Pseudomonadota</taxon>
        <taxon>Betaproteobacteria</taxon>
        <taxon>Burkholderiales</taxon>
        <taxon>Comamonadaceae</taxon>
        <taxon>Delftia</taxon>
    </lineage>
</organism>
<evidence type="ECO:0000313" key="1">
    <source>
        <dbReference type="EMBL" id="QPS09618.1"/>
    </source>
</evidence>
<name>A0A7T2S633_DELAC</name>
<dbReference type="EMBL" id="CP065668">
    <property type="protein sequence ID" value="QPS09618.1"/>
    <property type="molecule type" value="Genomic_DNA"/>
</dbReference>
<dbReference type="RefSeq" id="WP_197956474.1">
    <property type="nucleotide sequence ID" value="NZ_CP065668.1"/>
</dbReference>
<dbReference type="Proteomes" id="UP000594778">
    <property type="component" value="Chromosome"/>
</dbReference>
<sequence length="313" mass="33615">MTENRSARVMVPVKITDSMIVAGTSVPEPNTANGEVAWVASGSYAVDDLRTSNGSVYSCTRLHSGRTARPEADRGYWLRKGPTDRKAPFDDYSSTKARGKGAITFVLAPGFINGASVYQPEGATYSLVVRNGPGGEVIREQHGDLFAQAAGLWELLFTPLPALEKISMDDIPIAPNAEVTVTIQSPGDGAVAVGDIKLGDWRQLIGNADKGGVERGAEAQRKSYTYRKYNDDGSYDQVPRGNARDVSCRVVLDHEEAMYADAVLGEILDMAVPFEASNLPRLGYLNTLGFVSGVIKADEWGVTSLALNIKGNI</sequence>
<dbReference type="AlphaFoldDB" id="A0A7T2S633"/>
<proteinExistence type="predicted"/>
<protein>
    <submittedName>
        <fullName evidence="1">Uncharacterized protein</fullName>
    </submittedName>
</protein>
<reference evidence="1 2" key="1">
    <citation type="submission" date="2020-12" db="EMBL/GenBank/DDBJ databases">
        <title>FDA dAtabase for Regulatory Grade micrObial Sequences (FDA-ARGOS): Supporting development and validation of Infectious Disease Dx tests.</title>
        <authorList>
            <person name="Sproer C."/>
            <person name="Gronow S."/>
            <person name="Severitt S."/>
            <person name="Schroder I."/>
            <person name="Tallon L."/>
            <person name="Sadzewicz L."/>
            <person name="Zhao X."/>
            <person name="Boylan J."/>
            <person name="Ott S."/>
            <person name="Bowen H."/>
            <person name="Vavikolanu K."/>
            <person name="Mehta A."/>
            <person name="Aluvathingal J."/>
            <person name="Nadendla S."/>
            <person name="Lowell S."/>
            <person name="Myers T."/>
            <person name="Yan Y."/>
            <person name="Sichtig H."/>
        </authorList>
    </citation>
    <scope>NUCLEOTIDE SEQUENCE [LARGE SCALE GENOMIC DNA]</scope>
    <source>
        <strain evidence="1 2">FDAARGOS_909</strain>
    </source>
</reference>
<evidence type="ECO:0000313" key="2">
    <source>
        <dbReference type="Proteomes" id="UP000594778"/>
    </source>
</evidence>
<gene>
    <name evidence="1" type="ORF">I6G66_06240</name>
</gene>